<keyword evidence="3 5" id="KW-1133">Transmembrane helix</keyword>
<sequence>MKKNRSLKKNFLYNFSLNIINVLFPIITMPYVLRVLGADSMGKYNFSVSFSQWFLIFATFGTVTYGIREIAKVRDNEKDLDKTFTEIFLINFIATTISIFVYITIIFISPKTNMEIELFLIAGILIFLNLFCIDWFYMGIEEFKMITLRSILIKLICLLGIFIFINEKNDYNVYALITVLAFGFANIINLIYSFKFVKFTFKEINLKKHMKFIFVFFYSSVIVSVYTLFDQVFLGFYATNTDVAFYSLTKQIYYIALSITLSISVVLLPKLTNLANYDILAYKKMLIKSIDYIYLFSIPAVIGLIILSKDIVWVIGGEEFEGAFISLIIVAILVFTVSLGTWQYDQLFLPLGHEKIGLKNQLFMALMSLLLNILLVPKYGYIGASISLVITEISGTIFGIYYAKRKITEVKFKYITKSFSKYIVASIIMGLVIQWFKFLGFASLYNIAFGIIFGSCIYLSLLFFLKESICREFYHYFQNKVNFL</sequence>
<feature type="transmembrane region" description="Helical" evidence="5">
    <location>
        <begin position="422"/>
        <end position="438"/>
    </location>
</feature>
<dbReference type="RefSeq" id="WP_093537740.1">
    <property type="nucleotide sequence ID" value="NZ_FOXU01000006.1"/>
</dbReference>
<feature type="transmembrane region" description="Helical" evidence="5">
    <location>
        <begin position="146"/>
        <end position="165"/>
    </location>
</feature>
<feature type="transmembrane region" description="Helical" evidence="5">
    <location>
        <begin position="212"/>
        <end position="239"/>
    </location>
</feature>
<dbReference type="STRING" id="126156.SAMN05421670_3072"/>
<feature type="transmembrane region" description="Helical" evidence="5">
    <location>
        <begin position="322"/>
        <end position="344"/>
    </location>
</feature>
<comment type="subcellular location">
    <subcellularLocation>
        <location evidence="1">Membrane</location>
        <topology evidence="1">Multi-pass membrane protein</topology>
    </subcellularLocation>
</comment>
<dbReference type="EMBL" id="FOXU01000006">
    <property type="protein sequence ID" value="SFQ62618.1"/>
    <property type="molecule type" value="Genomic_DNA"/>
</dbReference>
<feature type="transmembrane region" description="Helical" evidence="5">
    <location>
        <begin position="356"/>
        <end position="375"/>
    </location>
</feature>
<feature type="transmembrane region" description="Helical" evidence="5">
    <location>
        <begin position="292"/>
        <end position="316"/>
    </location>
</feature>
<dbReference type="GO" id="GO:0016020">
    <property type="term" value="C:membrane"/>
    <property type="evidence" value="ECO:0007669"/>
    <property type="project" value="UniProtKB-SubCell"/>
</dbReference>
<dbReference type="AlphaFoldDB" id="A0A1I6A1U7"/>
<protein>
    <submittedName>
        <fullName evidence="6">Membrane protein involved in the export of O-antigen and teichoic acid</fullName>
    </submittedName>
</protein>
<gene>
    <name evidence="6" type="ORF">SAMN05421670_3072</name>
</gene>
<accession>A0A1I6A1U7</accession>
<dbReference type="OrthoDB" id="9815702at2"/>
<feature type="transmembrane region" description="Helical" evidence="5">
    <location>
        <begin position="116"/>
        <end position="137"/>
    </location>
</feature>
<feature type="transmembrane region" description="Helical" evidence="5">
    <location>
        <begin position="88"/>
        <end position="110"/>
    </location>
</feature>
<reference evidence="7" key="1">
    <citation type="submission" date="2016-10" db="EMBL/GenBank/DDBJ databases">
        <authorList>
            <person name="Varghese N."/>
            <person name="Submissions S."/>
        </authorList>
    </citation>
    <scope>NUCLEOTIDE SEQUENCE [LARGE SCALE GENOMIC DNA]</scope>
    <source>
        <strain evidence="7">DSM 11706</strain>
    </source>
</reference>
<evidence type="ECO:0000256" key="4">
    <source>
        <dbReference type="ARBA" id="ARBA00023136"/>
    </source>
</evidence>
<keyword evidence="2 5" id="KW-0812">Transmembrane</keyword>
<feature type="transmembrane region" description="Helical" evidence="5">
    <location>
        <begin position="44"/>
        <end position="67"/>
    </location>
</feature>
<evidence type="ECO:0000256" key="3">
    <source>
        <dbReference type="ARBA" id="ARBA00022989"/>
    </source>
</evidence>
<feature type="transmembrane region" description="Helical" evidence="5">
    <location>
        <begin position="12"/>
        <end position="32"/>
    </location>
</feature>
<dbReference type="InterPro" id="IPR052556">
    <property type="entry name" value="PolySynth_Transporter"/>
</dbReference>
<proteinExistence type="predicted"/>
<evidence type="ECO:0000256" key="5">
    <source>
        <dbReference type="SAM" id="Phobius"/>
    </source>
</evidence>
<feature type="transmembrane region" description="Helical" evidence="5">
    <location>
        <begin position="381"/>
        <end position="402"/>
    </location>
</feature>
<organism evidence="6 7">
    <name type="scientific">Psychrobacillus psychrotolerans</name>
    <dbReference type="NCBI Taxonomy" id="126156"/>
    <lineage>
        <taxon>Bacteria</taxon>
        <taxon>Bacillati</taxon>
        <taxon>Bacillota</taxon>
        <taxon>Bacilli</taxon>
        <taxon>Bacillales</taxon>
        <taxon>Bacillaceae</taxon>
        <taxon>Psychrobacillus</taxon>
    </lineage>
</organism>
<dbReference type="CDD" id="cd13128">
    <property type="entry name" value="MATE_Wzx_like"/>
    <property type="match status" value="1"/>
</dbReference>
<evidence type="ECO:0000256" key="1">
    <source>
        <dbReference type="ARBA" id="ARBA00004141"/>
    </source>
</evidence>
<keyword evidence="7" id="KW-1185">Reference proteome</keyword>
<evidence type="ECO:0000256" key="2">
    <source>
        <dbReference type="ARBA" id="ARBA00022692"/>
    </source>
</evidence>
<feature type="transmembrane region" description="Helical" evidence="5">
    <location>
        <begin position="444"/>
        <end position="465"/>
    </location>
</feature>
<dbReference type="InterPro" id="IPR002797">
    <property type="entry name" value="Polysacc_synth"/>
</dbReference>
<dbReference type="Proteomes" id="UP000198734">
    <property type="component" value="Unassembled WGS sequence"/>
</dbReference>
<feature type="transmembrane region" description="Helical" evidence="5">
    <location>
        <begin position="251"/>
        <end position="271"/>
    </location>
</feature>
<name>A0A1I6A1U7_9BACI</name>
<evidence type="ECO:0000313" key="6">
    <source>
        <dbReference type="EMBL" id="SFQ62618.1"/>
    </source>
</evidence>
<dbReference type="PANTHER" id="PTHR43424">
    <property type="entry name" value="LOCUS PUTATIVE PROTEIN 1-RELATED"/>
    <property type="match status" value="1"/>
</dbReference>
<keyword evidence="4 5" id="KW-0472">Membrane</keyword>
<evidence type="ECO:0000313" key="7">
    <source>
        <dbReference type="Proteomes" id="UP000198734"/>
    </source>
</evidence>
<feature type="transmembrane region" description="Helical" evidence="5">
    <location>
        <begin position="171"/>
        <end position="192"/>
    </location>
</feature>
<dbReference type="Pfam" id="PF01943">
    <property type="entry name" value="Polysacc_synt"/>
    <property type="match status" value="1"/>
</dbReference>
<dbReference type="PANTHER" id="PTHR43424:SF1">
    <property type="entry name" value="LOCUS PUTATIVE PROTEIN 1-RELATED"/>
    <property type="match status" value="1"/>
</dbReference>